<feature type="domain" description="Methyltransferase small" evidence="5">
    <location>
        <begin position="8"/>
        <end position="103"/>
    </location>
</feature>
<evidence type="ECO:0000256" key="2">
    <source>
        <dbReference type="ARBA" id="ARBA00022603"/>
    </source>
</evidence>
<reference evidence="6 7" key="1">
    <citation type="submission" date="2020-04" db="EMBL/GenBank/DDBJ databases">
        <authorList>
            <person name="Klaysubun C."/>
            <person name="Duangmal K."/>
            <person name="Lipun K."/>
        </authorList>
    </citation>
    <scope>NUCLEOTIDE SEQUENCE [LARGE SCALE GENOMIC DNA]</scope>
    <source>
        <strain evidence="6 7">DSM 45300</strain>
    </source>
</reference>
<evidence type="ECO:0000256" key="1">
    <source>
        <dbReference type="ARBA" id="ARBA00006149"/>
    </source>
</evidence>
<evidence type="ECO:0000256" key="3">
    <source>
        <dbReference type="ARBA" id="ARBA00022679"/>
    </source>
</evidence>
<dbReference type="InterPro" id="IPR052190">
    <property type="entry name" value="Euk-Arch_PrmC-MTase"/>
</dbReference>
<evidence type="ECO:0000256" key="4">
    <source>
        <dbReference type="ARBA" id="ARBA00022691"/>
    </source>
</evidence>
<dbReference type="Pfam" id="PF05175">
    <property type="entry name" value="MTS"/>
    <property type="match status" value="1"/>
</dbReference>
<dbReference type="AlphaFoldDB" id="A0A848DHU3"/>
<dbReference type="InterPro" id="IPR002052">
    <property type="entry name" value="DNA_methylase_N6_adenine_CS"/>
</dbReference>
<dbReference type="GO" id="GO:0008276">
    <property type="term" value="F:protein methyltransferase activity"/>
    <property type="evidence" value="ECO:0007669"/>
    <property type="project" value="TreeGrafter"/>
</dbReference>
<dbReference type="SUPFAM" id="SSF53335">
    <property type="entry name" value="S-adenosyl-L-methionine-dependent methyltransferases"/>
    <property type="match status" value="1"/>
</dbReference>
<keyword evidence="3 6" id="KW-0808">Transferase</keyword>
<dbReference type="InterPro" id="IPR004557">
    <property type="entry name" value="PrmC-related"/>
</dbReference>
<dbReference type="PANTHER" id="PTHR45875">
    <property type="entry name" value="METHYLTRANSFERASE N6AMT1"/>
    <property type="match status" value="1"/>
</dbReference>
<comment type="caution">
    <text evidence="6">The sequence shown here is derived from an EMBL/GenBank/DDBJ whole genome shotgun (WGS) entry which is preliminary data.</text>
</comment>
<keyword evidence="2 6" id="KW-0489">Methyltransferase</keyword>
<dbReference type="GO" id="GO:0032259">
    <property type="term" value="P:methylation"/>
    <property type="evidence" value="ECO:0007669"/>
    <property type="project" value="UniProtKB-KW"/>
</dbReference>
<dbReference type="PANTHER" id="PTHR45875:SF1">
    <property type="entry name" value="METHYLTRANSFERASE N6AMT1"/>
    <property type="match status" value="1"/>
</dbReference>
<comment type="similarity">
    <text evidence="1">Belongs to the eukaryotic/archaeal PrmC-related family.</text>
</comment>
<evidence type="ECO:0000313" key="7">
    <source>
        <dbReference type="Proteomes" id="UP000586918"/>
    </source>
</evidence>
<gene>
    <name evidence="6" type="ORF">HF519_11890</name>
</gene>
<keyword evidence="7" id="KW-1185">Reference proteome</keyword>
<dbReference type="PROSITE" id="PS00092">
    <property type="entry name" value="N6_MTASE"/>
    <property type="match status" value="1"/>
</dbReference>
<dbReference type="InterPro" id="IPR029063">
    <property type="entry name" value="SAM-dependent_MTases_sf"/>
</dbReference>
<proteinExistence type="inferred from homology"/>
<name>A0A848DHU3_9PSEU</name>
<evidence type="ECO:0000259" key="5">
    <source>
        <dbReference type="Pfam" id="PF05175"/>
    </source>
</evidence>
<dbReference type="GO" id="GO:0008757">
    <property type="term" value="F:S-adenosylmethionine-dependent methyltransferase activity"/>
    <property type="evidence" value="ECO:0007669"/>
    <property type="project" value="TreeGrafter"/>
</dbReference>
<dbReference type="GO" id="GO:0035657">
    <property type="term" value="C:eRF1 methyltransferase complex"/>
    <property type="evidence" value="ECO:0007669"/>
    <property type="project" value="TreeGrafter"/>
</dbReference>
<protein>
    <submittedName>
        <fullName evidence="6">Methyltransferase</fullName>
    </submittedName>
</protein>
<dbReference type="GO" id="GO:0008170">
    <property type="term" value="F:N-methyltransferase activity"/>
    <property type="evidence" value="ECO:0007669"/>
    <property type="project" value="UniProtKB-ARBA"/>
</dbReference>
<dbReference type="InterPro" id="IPR007848">
    <property type="entry name" value="Small_mtfrase_dom"/>
</dbReference>
<accession>A0A848DHU3</accession>
<dbReference type="GO" id="GO:0003676">
    <property type="term" value="F:nucleic acid binding"/>
    <property type="evidence" value="ECO:0007669"/>
    <property type="project" value="InterPro"/>
</dbReference>
<sequence length="215" mass="23022">MRPPGVYRVDGDTALLTDVMHRGDYATGRRVLDIGTGTGALALAAASAGAASVTAVDLSLRSVAATWLNSRLHRMPITVRRGDLFGPVREGRFDLVLANPPYVPALSNALPRHRMARCWDAGRDGRAILDRICADVPGALTEDGVVLIVHSEVCEEDRTMAALREGGLDARVVGRATIPFGPVMRARAELLEAQGLVRPGQRDEEIVVVEGRRAG</sequence>
<dbReference type="Gene3D" id="3.40.50.150">
    <property type="entry name" value="Vaccinia Virus protein VP39"/>
    <property type="match status" value="1"/>
</dbReference>
<evidence type="ECO:0000313" key="6">
    <source>
        <dbReference type="EMBL" id="NMH92258.1"/>
    </source>
</evidence>
<organism evidence="6 7">
    <name type="scientific">Pseudonocardia bannensis</name>
    <dbReference type="NCBI Taxonomy" id="630973"/>
    <lineage>
        <taxon>Bacteria</taxon>
        <taxon>Bacillati</taxon>
        <taxon>Actinomycetota</taxon>
        <taxon>Actinomycetes</taxon>
        <taxon>Pseudonocardiales</taxon>
        <taxon>Pseudonocardiaceae</taxon>
        <taxon>Pseudonocardia</taxon>
    </lineage>
</organism>
<dbReference type="NCBIfam" id="TIGR00537">
    <property type="entry name" value="hemK_rel_arch"/>
    <property type="match status" value="1"/>
</dbReference>
<dbReference type="EMBL" id="JAAXKZ010000035">
    <property type="protein sequence ID" value="NMH92258.1"/>
    <property type="molecule type" value="Genomic_DNA"/>
</dbReference>
<keyword evidence="4" id="KW-0949">S-adenosyl-L-methionine</keyword>
<dbReference type="Proteomes" id="UP000586918">
    <property type="component" value="Unassembled WGS sequence"/>
</dbReference>